<dbReference type="Proteomes" id="UP000480854">
    <property type="component" value="Unassembled WGS sequence"/>
</dbReference>
<organism evidence="1 2">
    <name type="scientific">Roseomonas genomospecies 6</name>
    <dbReference type="NCBI Taxonomy" id="214106"/>
    <lineage>
        <taxon>Bacteria</taxon>
        <taxon>Pseudomonadati</taxon>
        <taxon>Pseudomonadota</taxon>
        <taxon>Alphaproteobacteria</taxon>
        <taxon>Acetobacterales</taxon>
        <taxon>Roseomonadaceae</taxon>
        <taxon>Roseomonas</taxon>
    </lineage>
</organism>
<protein>
    <submittedName>
        <fullName evidence="1">Uncharacterized protein</fullName>
    </submittedName>
</protein>
<name>A0A9W7NMZ4_9PROT</name>
<proteinExistence type="predicted"/>
<reference evidence="1 2" key="1">
    <citation type="submission" date="2018-07" db="EMBL/GenBank/DDBJ databases">
        <title>Genome sequence of Azospirillum sp. ATCC 49961.</title>
        <authorList>
            <person name="Sant'Anna F.H."/>
            <person name="Baldani J.I."/>
            <person name="Zilli J.E."/>
            <person name="Reis V.M."/>
            <person name="Hartmann A."/>
            <person name="Cruz L."/>
            <person name="de Souza E.M."/>
            <person name="de Oliveira Pedrosa F."/>
            <person name="Passaglia L.M.P."/>
        </authorList>
    </citation>
    <scope>NUCLEOTIDE SEQUENCE [LARGE SCALE GENOMIC DNA]</scope>
    <source>
        <strain evidence="1 2">ATCC 49961</strain>
    </source>
</reference>
<evidence type="ECO:0000313" key="1">
    <source>
        <dbReference type="EMBL" id="KAA0683345.1"/>
    </source>
</evidence>
<dbReference type="AlphaFoldDB" id="A0A9W7NMZ4"/>
<accession>A0A9W7NMZ4</accession>
<evidence type="ECO:0000313" key="2">
    <source>
        <dbReference type="Proteomes" id="UP000480854"/>
    </source>
</evidence>
<gene>
    <name evidence="1" type="ORF">DS843_02825</name>
</gene>
<keyword evidence="2" id="KW-1185">Reference proteome</keyword>
<sequence>MGAARPSLVTDLRQLDACTRAASERVAAGDEADGAALLDLINDKAGQIKQRLNRGAEHVAFA</sequence>
<comment type="caution">
    <text evidence="1">The sequence shown here is derived from an EMBL/GenBank/DDBJ whole genome shotgun (WGS) entry which is preliminary data.</text>
</comment>
<dbReference type="EMBL" id="QOKW01000002">
    <property type="protein sequence ID" value="KAA0683345.1"/>
    <property type="molecule type" value="Genomic_DNA"/>
</dbReference>